<gene>
    <name evidence="4" type="ORF">CYNAS_LOCUS15480</name>
</gene>
<sequence>MLVVLVVVAGLATFSNADFLDFNCTEYDTANSKFVLTPAATVCDNKYSAEACAALFGTAVAAGADARDPLCDSISDAFNEDVKALAAASCPKHCGYCCQSPEYNCANKQFPRTKCETVKPVQCKDPKWRQILAEDCPNVCGFCLEGGCVDAAIECANDISICRNIDMQDFVKENCQKSCGYCPTSTTLGTGSGSVTKAPTCGATNDANANCASWVKNGFCANEFYTKDQRIASCGKSCSNLC</sequence>
<evidence type="ECO:0000313" key="4">
    <source>
        <dbReference type="EMBL" id="CAJ0603497.1"/>
    </source>
</evidence>
<dbReference type="Proteomes" id="UP001176961">
    <property type="component" value="Unassembled WGS sequence"/>
</dbReference>
<dbReference type="PANTHER" id="PTHR21724:SF111">
    <property type="entry name" value="SHKT DOMAIN-CONTAINING PROTEIN"/>
    <property type="match status" value="1"/>
</dbReference>
<feature type="domain" description="ShKT" evidence="3">
    <location>
        <begin position="148"/>
        <end position="182"/>
    </location>
</feature>
<comment type="caution">
    <text evidence="1">Lacks conserved residue(s) required for the propagation of feature annotation.</text>
</comment>
<dbReference type="Gene3D" id="1.10.10.1870">
    <property type="entry name" value="ShTK domain-like"/>
    <property type="match status" value="1"/>
</dbReference>
<feature type="signal peptide" evidence="2">
    <location>
        <begin position="1"/>
        <end position="17"/>
    </location>
</feature>
<keyword evidence="1" id="KW-1015">Disulfide bond</keyword>
<dbReference type="PANTHER" id="PTHR21724">
    <property type="entry name" value="SHKT DOMAIN-CONTAINING PROTEIN"/>
    <property type="match status" value="1"/>
</dbReference>
<dbReference type="Pfam" id="PF01549">
    <property type="entry name" value="ShK"/>
    <property type="match status" value="4"/>
</dbReference>
<dbReference type="InterPro" id="IPR003582">
    <property type="entry name" value="ShKT_dom"/>
</dbReference>
<reference evidence="4" key="1">
    <citation type="submission" date="2023-07" db="EMBL/GenBank/DDBJ databases">
        <authorList>
            <consortium name="CYATHOMIX"/>
        </authorList>
    </citation>
    <scope>NUCLEOTIDE SEQUENCE</scope>
    <source>
        <strain evidence="4">N/A</strain>
    </source>
</reference>
<feature type="chain" id="PRO_5041233264" description="ShKT domain-containing protein" evidence="2">
    <location>
        <begin position="18"/>
        <end position="242"/>
    </location>
</feature>
<evidence type="ECO:0000256" key="1">
    <source>
        <dbReference type="PROSITE-ProRule" id="PRU01005"/>
    </source>
</evidence>
<comment type="caution">
    <text evidence="4">The sequence shown here is derived from an EMBL/GenBank/DDBJ whole genome shotgun (WGS) entry which is preliminary data.</text>
</comment>
<dbReference type="EMBL" id="CATQJL010000305">
    <property type="protein sequence ID" value="CAJ0603497.1"/>
    <property type="molecule type" value="Genomic_DNA"/>
</dbReference>
<dbReference type="SMART" id="SM00254">
    <property type="entry name" value="ShKT"/>
    <property type="match status" value="4"/>
</dbReference>
<dbReference type="PROSITE" id="PS51670">
    <property type="entry name" value="SHKT"/>
    <property type="match status" value="2"/>
</dbReference>
<dbReference type="Gene3D" id="1.10.10.1940">
    <property type="match status" value="1"/>
</dbReference>
<keyword evidence="2" id="KW-0732">Signal</keyword>
<name>A0AA36H3X2_CYLNA</name>
<proteinExistence type="predicted"/>
<organism evidence="4 5">
    <name type="scientific">Cylicocyclus nassatus</name>
    <name type="common">Nematode worm</name>
    <dbReference type="NCBI Taxonomy" id="53992"/>
    <lineage>
        <taxon>Eukaryota</taxon>
        <taxon>Metazoa</taxon>
        <taxon>Ecdysozoa</taxon>
        <taxon>Nematoda</taxon>
        <taxon>Chromadorea</taxon>
        <taxon>Rhabditida</taxon>
        <taxon>Rhabditina</taxon>
        <taxon>Rhabditomorpha</taxon>
        <taxon>Strongyloidea</taxon>
        <taxon>Strongylidae</taxon>
        <taxon>Cylicocyclus</taxon>
    </lineage>
</organism>
<keyword evidence="5" id="KW-1185">Reference proteome</keyword>
<accession>A0AA36H3X2</accession>
<evidence type="ECO:0000256" key="2">
    <source>
        <dbReference type="SAM" id="SignalP"/>
    </source>
</evidence>
<feature type="domain" description="ShKT" evidence="3">
    <location>
        <begin position="201"/>
        <end position="242"/>
    </location>
</feature>
<evidence type="ECO:0000313" key="5">
    <source>
        <dbReference type="Proteomes" id="UP001176961"/>
    </source>
</evidence>
<evidence type="ECO:0000259" key="3">
    <source>
        <dbReference type="PROSITE" id="PS51670"/>
    </source>
</evidence>
<protein>
    <recommendedName>
        <fullName evidence="3">ShKT domain-containing protein</fullName>
    </recommendedName>
</protein>
<dbReference type="AlphaFoldDB" id="A0AA36H3X2"/>
<feature type="disulfide bond" evidence="1">
    <location>
        <begin position="148"/>
        <end position="182"/>
    </location>
</feature>